<proteinExistence type="predicted"/>
<dbReference type="STRING" id="1122192.SAMN02745673_01029"/>
<accession>A0A1T4MBP5</accession>
<dbReference type="EMBL" id="FUWS01000002">
    <property type="protein sequence ID" value="SJZ64267.1"/>
    <property type="molecule type" value="Genomic_DNA"/>
</dbReference>
<evidence type="ECO:0000313" key="3">
    <source>
        <dbReference type="Proteomes" id="UP000190637"/>
    </source>
</evidence>
<dbReference type="Proteomes" id="UP000190637">
    <property type="component" value="Unassembled WGS sequence"/>
</dbReference>
<feature type="compositionally biased region" description="Pro residues" evidence="1">
    <location>
        <begin position="38"/>
        <end position="48"/>
    </location>
</feature>
<organism evidence="2 3">
    <name type="scientific">Marinactinospora thermotolerans DSM 45154</name>
    <dbReference type="NCBI Taxonomy" id="1122192"/>
    <lineage>
        <taxon>Bacteria</taxon>
        <taxon>Bacillati</taxon>
        <taxon>Actinomycetota</taxon>
        <taxon>Actinomycetes</taxon>
        <taxon>Streptosporangiales</taxon>
        <taxon>Nocardiopsidaceae</taxon>
        <taxon>Marinactinospora</taxon>
    </lineage>
</organism>
<feature type="compositionally biased region" description="Basic and acidic residues" evidence="1">
    <location>
        <begin position="25"/>
        <end position="37"/>
    </location>
</feature>
<gene>
    <name evidence="2" type="ORF">SAMN02745673_01029</name>
</gene>
<feature type="region of interest" description="Disordered" evidence="1">
    <location>
        <begin position="1"/>
        <end position="48"/>
    </location>
</feature>
<dbReference type="AlphaFoldDB" id="A0A1T4MBP5"/>
<dbReference type="RefSeq" id="WP_159457216.1">
    <property type="nucleotide sequence ID" value="NZ_FUWS01000002.1"/>
</dbReference>
<sequence>MMHPDILGRIAHDRMTERHRRADRHRTERRQAGDPKAPRPPRPAPLPR</sequence>
<protein>
    <submittedName>
        <fullName evidence="2">Uncharacterized protein</fullName>
    </submittedName>
</protein>
<reference evidence="2 3" key="1">
    <citation type="submission" date="2017-02" db="EMBL/GenBank/DDBJ databases">
        <authorList>
            <person name="Peterson S.W."/>
        </authorList>
    </citation>
    <scope>NUCLEOTIDE SEQUENCE [LARGE SCALE GENOMIC DNA]</scope>
    <source>
        <strain evidence="2 3">DSM 45154</strain>
    </source>
</reference>
<evidence type="ECO:0000256" key="1">
    <source>
        <dbReference type="SAM" id="MobiDB-lite"/>
    </source>
</evidence>
<name>A0A1T4MBP5_9ACTN</name>
<keyword evidence="3" id="KW-1185">Reference proteome</keyword>
<evidence type="ECO:0000313" key="2">
    <source>
        <dbReference type="EMBL" id="SJZ64267.1"/>
    </source>
</evidence>